<dbReference type="RefSeq" id="WP_046483862.1">
    <property type="nucleotide sequence ID" value="NZ_CP039631.3"/>
</dbReference>
<name>A0A4P7Y6H8_PSEVE</name>
<protein>
    <submittedName>
        <fullName evidence="1">Uncharacterized protein</fullName>
    </submittedName>
</protein>
<dbReference type="Proteomes" id="UP000298274">
    <property type="component" value="Chromosome"/>
</dbReference>
<accession>A0A4P7Y6H8</accession>
<evidence type="ECO:0000313" key="1">
    <source>
        <dbReference type="EMBL" id="QCG66053.1"/>
    </source>
</evidence>
<sequence>MNNKHKAHFSISSRTLSKFRHVSSIEGFSMSKLVESMIDEYLQNYEKVGHREIGIIAFKAEKFKKGASRK</sequence>
<dbReference type="AlphaFoldDB" id="A0A4P7Y6H8"/>
<organism evidence="1 2">
    <name type="scientific">Pseudomonas veronii</name>
    <dbReference type="NCBI Taxonomy" id="76761"/>
    <lineage>
        <taxon>Bacteria</taxon>
        <taxon>Pseudomonadati</taxon>
        <taxon>Pseudomonadota</taxon>
        <taxon>Gammaproteobacteria</taxon>
        <taxon>Pseudomonadales</taxon>
        <taxon>Pseudomonadaceae</taxon>
        <taxon>Pseudomonas</taxon>
    </lineage>
</organism>
<dbReference type="EMBL" id="CP039631">
    <property type="protein sequence ID" value="QCG66053.1"/>
    <property type="molecule type" value="Genomic_DNA"/>
</dbReference>
<reference evidence="2" key="1">
    <citation type="submission" date="2019-04" db="EMBL/GenBank/DDBJ databases">
        <title>Complete genome sequence of Pseudomonas veronii strain PVy, a versatile degrader capable of using multiple contaminants as sole carbon sources.</title>
        <authorList>
            <person name="Lopez-Echartea E."/>
            <person name="Ridl J."/>
            <person name="Pajer P."/>
            <person name="Strejcek M."/>
            <person name="Suman J."/>
            <person name="Uhlik O."/>
        </authorList>
    </citation>
    <scope>NUCLEOTIDE SEQUENCE [LARGE SCALE GENOMIC DNA]</scope>
    <source>
        <strain evidence="2">Pvy</strain>
    </source>
</reference>
<proteinExistence type="predicted"/>
<evidence type="ECO:0000313" key="2">
    <source>
        <dbReference type="Proteomes" id="UP000298274"/>
    </source>
</evidence>
<gene>
    <name evidence="1" type="ORF">E4167_13690</name>
</gene>